<gene>
    <name evidence="2" type="ORF">WFZ86_09570</name>
</gene>
<dbReference type="SUPFAM" id="SSF74653">
    <property type="entry name" value="TolA/TonB C-terminal domain"/>
    <property type="match status" value="1"/>
</dbReference>
<evidence type="ECO:0000259" key="1">
    <source>
        <dbReference type="Pfam" id="PF03544"/>
    </source>
</evidence>
<keyword evidence="3" id="KW-1185">Reference proteome</keyword>
<dbReference type="Pfam" id="PF03544">
    <property type="entry name" value="TonB_C"/>
    <property type="match status" value="1"/>
</dbReference>
<proteinExistence type="predicted"/>
<dbReference type="InterPro" id="IPR037682">
    <property type="entry name" value="TonB_C"/>
</dbReference>
<dbReference type="Gene3D" id="3.30.1150.10">
    <property type="match status" value="1"/>
</dbReference>
<sequence length="537" mass="62602">MKYFFSFTLILWSCFLIGQNKIPNYEIGHFVDMNKQLIKGYYDFDYEPEKGLDVSYVIGDNFSNGYYFDNKGLKIRGLLKYSIQDRALKFKLSKDDIEKSIVADECNGYVIGVDSFSVVKNVDIIGLFGDSPSKKGEFAEFMSKVDGISFYKFIALGAQGSYVKYVVKASDSSDYLTFPSGSGKFKKMAIEIFGSDSTLKTDIEKGKYEVKDVPSLIKIFKYRKRFEQKQPILYNASWDETDNPKESNYYAKIESVKDSVFHLSYFFNNNVKIYEGDFTSFYPHRKKGTFIFYYPNGKVRKKVNYSSNKPKNEIEYFSNEKIHRISKTLFEDKRMIYDQVLNEEGITILDSNGNGKEVIFDSIQGREITYEYKKHFLENIFYIDTNGDKIYQFCQKNAKLKDLKDLQKLIKNNFKYPVESIDKYNHGYVLVKCIIEPTGLVSEVKIIKGVDVTCDETIIDFLSCLKTQSYCSPGKVDGVNVKQEIIIPIDFSINGFSVYKGHYYNFWQNNHWMFQQQMMMNQQWMNQQMSRVPTGRF</sequence>
<dbReference type="RefSeq" id="WP_342691735.1">
    <property type="nucleotide sequence ID" value="NZ_JBCGDP010000008.1"/>
</dbReference>
<evidence type="ECO:0000313" key="2">
    <source>
        <dbReference type="EMBL" id="MEM0576748.1"/>
    </source>
</evidence>
<name>A0ABU9NN36_9FLAO</name>
<feature type="domain" description="TonB C-terminal" evidence="1">
    <location>
        <begin position="413"/>
        <end position="493"/>
    </location>
</feature>
<protein>
    <submittedName>
        <fullName evidence="2">Energy transducer TonB</fullName>
    </submittedName>
</protein>
<accession>A0ABU9NN36</accession>
<dbReference type="Proteomes" id="UP001468798">
    <property type="component" value="Unassembled WGS sequence"/>
</dbReference>
<reference evidence="2 3" key="1">
    <citation type="submission" date="2024-03" db="EMBL/GenBank/DDBJ databases">
        <title>Two novel species of the genus Flavobacterium exhibiting potentially degradation of complex polysaccharides.</title>
        <authorList>
            <person name="Lian X."/>
        </authorList>
    </citation>
    <scope>NUCLEOTIDE SEQUENCE [LARGE SCALE GENOMIC DNA]</scope>
    <source>
        <strain evidence="2 3">N6</strain>
    </source>
</reference>
<dbReference type="EMBL" id="JBCGDP010000008">
    <property type="protein sequence ID" value="MEM0576748.1"/>
    <property type="molecule type" value="Genomic_DNA"/>
</dbReference>
<comment type="caution">
    <text evidence="2">The sequence shown here is derived from an EMBL/GenBank/DDBJ whole genome shotgun (WGS) entry which is preliminary data.</text>
</comment>
<evidence type="ECO:0000313" key="3">
    <source>
        <dbReference type="Proteomes" id="UP001468798"/>
    </source>
</evidence>
<organism evidence="2 3">
    <name type="scientific">Flavobacterium polysaccharolyticum</name>
    <dbReference type="NCBI Taxonomy" id="3133148"/>
    <lineage>
        <taxon>Bacteria</taxon>
        <taxon>Pseudomonadati</taxon>
        <taxon>Bacteroidota</taxon>
        <taxon>Flavobacteriia</taxon>
        <taxon>Flavobacteriales</taxon>
        <taxon>Flavobacteriaceae</taxon>
        <taxon>Flavobacterium</taxon>
    </lineage>
</organism>